<gene>
    <name evidence="1" type="ORF">P9271_01735</name>
</gene>
<reference evidence="1 2" key="1">
    <citation type="submission" date="2023-03" db="EMBL/GenBank/DDBJ databases">
        <title>Bacillus Genome Sequencing.</title>
        <authorList>
            <person name="Dunlap C."/>
        </authorList>
    </citation>
    <scope>NUCLEOTIDE SEQUENCE [LARGE SCALE GENOMIC DNA]</scope>
    <source>
        <strain evidence="1 2">NRS-1717</strain>
    </source>
</reference>
<sequence>MNKKVKTILITIIVFVLVFMGAKFISKELDDMCGNDIKQKISSPNGENVAYIFERSCGATTGFSPQLSILEKDDKFKNKSGNTFRANKDFSIEWLDNKHLKVIYHKSSETYKMEKKSNGIEIEYMSQ</sequence>
<accession>A0ABU6NU08</accession>
<dbReference type="Proteomes" id="UP001342826">
    <property type="component" value="Unassembled WGS sequence"/>
</dbReference>
<evidence type="ECO:0000313" key="2">
    <source>
        <dbReference type="Proteomes" id="UP001342826"/>
    </source>
</evidence>
<comment type="caution">
    <text evidence="1">The sequence shown here is derived from an EMBL/GenBank/DDBJ whole genome shotgun (WGS) entry which is preliminary data.</text>
</comment>
<evidence type="ECO:0000313" key="1">
    <source>
        <dbReference type="EMBL" id="MED4400078.1"/>
    </source>
</evidence>
<keyword evidence="2" id="KW-1185">Reference proteome</keyword>
<organism evidence="1 2">
    <name type="scientific">Metabacillus fastidiosus</name>
    <dbReference type="NCBI Taxonomy" id="1458"/>
    <lineage>
        <taxon>Bacteria</taxon>
        <taxon>Bacillati</taxon>
        <taxon>Bacillota</taxon>
        <taxon>Bacilli</taxon>
        <taxon>Bacillales</taxon>
        <taxon>Bacillaceae</taxon>
        <taxon>Metabacillus</taxon>
    </lineage>
</organism>
<protein>
    <submittedName>
        <fullName evidence="1">DUF5412 family protein</fullName>
    </submittedName>
</protein>
<dbReference type="RefSeq" id="WP_066228016.1">
    <property type="nucleotide sequence ID" value="NZ_JARTFQ010000005.1"/>
</dbReference>
<proteinExistence type="predicted"/>
<dbReference type="EMBL" id="JARTFS010000001">
    <property type="protein sequence ID" value="MED4400078.1"/>
    <property type="molecule type" value="Genomic_DNA"/>
</dbReference>
<dbReference type="GeneID" id="301140679"/>
<name>A0ABU6NU08_9BACI</name>